<keyword evidence="3" id="KW-0677">Repeat</keyword>
<dbReference type="EMBL" id="LR899010">
    <property type="protein sequence ID" value="CAD7080580.1"/>
    <property type="molecule type" value="Genomic_DNA"/>
</dbReference>
<dbReference type="Gene3D" id="2.170.140.10">
    <property type="entry name" value="Chitin binding domain"/>
    <property type="match status" value="3"/>
</dbReference>
<evidence type="ECO:0000259" key="7">
    <source>
        <dbReference type="PROSITE" id="PS50940"/>
    </source>
</evidence>
<accession>A0A7R8YQK9</accession>
<evidence type="ECO:0000256" key="6">
    <source>
        <dbReference type="SAM" id="SignalP"/>
    </source>
</evidence>
<evidence type="ECO:0000313" key="9">
    <source>
        <dbReference type="Proteomes" id="UP000594454"/>
    </source>
</evidence>
<evidence type="ECO:0000256" key="5">
    <source>
        <dbReference type="ARBA" id="ARBA00023180"/>
    </source>
</evidence>
<dbReference type="Pfam" id="PF01607">
    <property type="entry name" value="CBM_14"/>
    <property type="match status" value="4"/>
</dbReference>
<dbReference type="GO" id="GO:0008061">
    <property type="term" value="F:chitin binding"/>
    <property type="evidence" value="ECO:0007669"/>
    <property type="project" value="UniProtKB-KW"/>
</dbReference>
<feature type="domain" description="Chitin-binding type-2" evidence="7">
    <location>
        <begin position="488"/>
        <end position="541"/>
    </location>
</feature>
<dbReference type="AlphaFoldDB" id="A0A7R8YQK9"/>
<sequence length="595" mass="65865">MARGLIGLTFYLILVNLIANSLGTELDDANAKCKDLDAYDRFASESKPKSYYECNALHVANLIPCKYELTFDAATKSCTWSNDVSNTDKPTDDNCEGTPSSGTACASGKEVFDAMIDKCVPLGTYYCEKNEKIPDCSAEAFKDKYIADKGNCGGYYYCDKNGKRYKGECPKGYLFNPADQVCAHADALKCKEVVVSTGDNSVGDDWSQVCGSTKNSFIPDDRLCNAYIYCDAKGSPRQDFCPFGTYFVNGSCVKTAPSTCTCEIYFEEDDTAGTGTVAQQDKKLVFLWLALAIAFANSETTQEEYDERCAVLNPYDRIKNDDYCQKYIECKKDKTALIKDCPFGLAYDEDTASCIWKSDVDGCGGGTPIADPGCDAPSGETCTGSWDYMRNKCVEKGTYVCEDGKSIPKCSDPDRDYTGNFIADKENCAGYFYCDENNVRYKGTCESTYYFDPETQMCEYKDNPGLKDCEPVLKSPPSSSEPSDIDWDNVCEGKKNKFVVDPRLCNAYISCNADGKPTQNFCVAGKYFSNESCVTTKPSTCACETFLKADPTVTYEEYLPHTNEKKFYICTEGDRKVHECQGNSKYDPKSQSCAI</sequence>
<evidence type="ECO:0000313" key="8">
    <source>
        <dbReference type="EMBL" id="CAD7080580.1"/>
    </source>
</evidence>
<feature type="domain" description="Chitin-binding type-2" evidence="7">
    <location>
        <begin position="207"/>
        <end position="261"/>
    </location>
</feature>
<dbReference type="InParanoid" id="A0A7R8YQK9"/>
<feature type="domain" description="Chitin-binding type-2" evidence="7">
    <location>
        <begin position="133"/>
        <end position="192"/>
    </location>
</feature>
<feature type="signal peptide" evidence="6">
    <location>
        <begin position="1"/>
        <end position="23"/>
    </location>
</feature>
<dbReference type="GO" id="GO:0005576">
    <property type="term" value="C:extracellular region"/>
    <property type="evidence" value="ECO:0007669"/>
    <property type="project" value="InterPro"/>
</dbReference>
<feature type="domain" description="Chitin-binding type-2" evidence="7">
    <location>
        <begin position="30"/>
        <end position="97"/>
    </location>
</feature>
<reference evidence="8 9" key="1">
    <citation type="submission" date="2020-11" db="EMBL/GenBank/DDBJ databases">
        <authorList>
            <person name="Wallbank WR R."/>
            <person name="Pardo Diaz C."/>
            <person name="Kozak K."/>
            <person name="Martin S."/>
            <person name="Jiggins C."/>
            <person name="Moest M."/>
            <person name="Warren A I."/>
            <person name="Generalovic N T."/>
            <person name="Byers J.R.P. K."/>
            <person name="Montejo-Kovacevich G."/>
            <person name="Yen C E."/>
        </authorList>
    </citation>
    <scope>NUCLEOTIDE SEQUENCE [LARGE SCALE GENOMIC DNA]</scope>
</reference>
<dbReference type="OrthoDB" id="6020543at2759"/>
<gene>
    <name evidence="8" type="ORF">HERILL_LOCUS3726</name>
</gene>
<evidence type="ECO:0000256" key="3">
    <source>
        <dbReference type="ARBA" id="ARBA00022737"/>
    </source>
</evidence>
<dbReference type="Proteomes" id="UP000594454">
    <property type="component" value="Chromosome 2"/>
</dbReference>
<keyword evidence="9" id="KW-1185">Reference proteome</keyword>
<dbReference type="SUPFAM" id="SSF57625">
    <property type="entry name" value="Invertebrate chitin-binding proteins"/>
    <property type="match status" value="7"/>
</dbReference>
<feature type="domain" description="Chitin-binding type-2" evidence="7">
    <location>
        <begin position="306"/>
        <end position="365"/>
    </location>
</feature>
<dbReference type="PROSITE" id="PS50940">
    <property type="entry name" value="CHIT_BIND_II"/>
    <property type="match status" value="6"/>
</dbReference>
<feature type="domain" description="Chitin-binding type-2" evidence="7">
    <location>
        <begin position="407"/>
        <end position="471"/>
    </location>
</feature>
<feature type="chain" id="PRO_5031380411" description="Chitin-binding type-2 domain-containing protein" evidence="6">
    <location>
        <begin position="24"/>
        <end position="595"/>
    </location>
</feature>
<dbReference type="InterPro" id="IPR036508">
    <property type="entry name" value="Chitin-bd_dom_sf"/>
</dbReference>
<dbReference type="SMART" id="SM00494">
    <property type="entry name" value="ChtBD2"/>
    <property type="match status" value="6"/>
</dbReference>
<proteinExistence type="predicted"/>
<dbReference type="InterPro" id="IPR002557">
    <property type="entry name" value="Chitin-bd_dom"/>
</dbReference>
<evidence type="ECO:0000256" key="4">
    <source>
        <dbReference type="ARBA" id="ARBA00023157"/>
    </source>
</evidence>
<dbReference type="PANTHER" id="PTHR23301:SF0">
    <property type="entry name" value="CHITIN-BINDING TYPE-2 DOMAIN-CONTAINING PROTEIN-RELATED"/>
    <property type="match status" value="1"/>
</dbReference>
<keyword evidence="2 6" id="KW-0732">Signal</keyword>
<dbReference type="PANTHER" id="PTHR23301">
    <property type="entry name" value="CHITIN BINDING PERITROPHIN-A"/>
    <property type="match status" value="1"/>
</dbReference>
<evidence type="ECO:0000256" key="1">
    <source>
        <dbReference type="ARBA" id="ARBA00022669"/>
    </source>
</evidence>
<keyword evidence="5" id="KW-0325">Glycoprotein</keyword>
<evidence type="ECO:0000256" key="2">
    <source>
        <dbReference type="ARBA" id="ARBA00022729"/>
    </source>
</evidence>
<name>A0A7R8YQK9_HERIL</name>
<keyword evidence="1" id="KW-0147">Chitin-binding</keyword>
<protein>
    <recommendedName>
        <fullName evidence="7">Chitin-binding type-2 domain-containing protein</fullName>
    </recommendedName>
</protein>
<dbReference type="InterPro" id="IPR051940">
    <property type="entry name" value="Chitin_bind-dev_reg"/>
</dbReference>
<keyword evidence="4" id="KW-1015">Disulfide bond</keyword>
<organism evidence="8 9">
    <name type="scientific">Hermetia illucens</name>
    <name type="common">Black soldier fly</name>
    <dbReference type="NCBI Taxonomy" id="343691"/>
    <lineage>
        <taxon>Eukaryota</taxon>
        <taxon>Metazoa</taxon>
        <taxon>Ecdysozoa</taxon>
        <taxon>Arthropoda</taxon>
        <taxon>Hexapoda</taxon>
        <taxon>Insecta</taxon>
        <taxon>Pterygota</taxon>
        <taxon>Neoptera</taxon>
        <taxon>Endopterygota</taxon>
        <taxon>Diptera</taxon>
        <taxon>Brachycera</taxon>
        <taxon>Stratiomyomorpha</taxon>
        <taxon>Stratiomyidae</taxon>
        <taxon>Hermetiinae</taxon>
        <taxon>Hermetia</taxon>
    </lineage>
</organism>